<dbReference type="InterPro" id="IPR019786">
    <property type="entry name" value="Zinc_finger_PHD-type_CS"/>
</dbReference>
<evidence type="ECO:0000256" key="2">
    <source>
        <dbReference type="ARBA" id="ARBA00022771"/>
    </source>
</evidence>
<evidence type="ECO:0000256" key="3">
    <source>
        <dbReference type="ARBA" id="ARBA00022833"/>
    </source>
</evidence>
<dbReference type="PROSITE" id="PS01359">
    <property type="entry name" value="ZF_PHD_1"/>
    <property type="match status" value="1"/>
</dbReference>
<dbReference type="InterPro" id="IPR013083">
    <property type="entry name" value="Znf_RING/FYVE/PHD"/>
</dbReference>
<feature type="compositionally biased region" description="Polar residues" evidence="4">
    <location>
        <begin position="39"/>
        <end position="56"/>
    </location>
</feature>
<evidence type="ECO:0000313" key="6">
    <source>
        <dbReference type="Proteomes" id="UP000735302"/>
    </source>
</evidence>
<feature type="compositionally biased region" description="Polar residues" evidence="4">
    <location>
        <begin position="190"/>
        <end position="207"/>
    </location>
</feature>
<reference evidence="5 6" key="1">
    <citation type="journal article" date="2021" name="Elife">
        <title>Chloroplast acquisition without the gene transfer in kleptoplastic sea slugs, Plakobranchus ocellatus.</title>
        <authorList>
            <person name="Maeda T."/>
            <person name="Takahashi S."/>
            <person name="Yoshida T."/>
            <person name="Shimamura S."/>
            <person name="Takaki Y."/>
            <person name="Nagai Y."/>
            <person name="Toyoda A."/>
            <person name="Suzuki Y."/>
            <person name="Arimoto A."/>
            <person name="Ishii H."/>
            <person name="Satoh N."/>
            <person name="Nishiyama T."/>
            <person name="Hasebe M."/>
            <person name="Maruyama T."/>
            <person name="Minagawa J."/>
            <person name="Obokata J."/>
            <person name="Shigenobu S."/>
        </authorList>
    </citation>
    <scope>NUCLEOTIDE SEQUENCE [LARGE SCALE GENOMIC DNA]</scope>
</reference>
<feature type="region of interest" description="Disordered" evidence="4">
    <location>
        <begin position="167"/>
        <end position="213"/>
    </location>
</feature>
<evidence type="ECO:0000313" key="5">
    <source>
        <dbReference type="EMBL" id="GFO02862.1"/>
    </source>
</evidence>
<feature type="region of interest" description="Disordered" evidence="4">
    <location>
        <begin position="39"/>
        <end position="153"/>
    </location>
</feature>
<name>A0AAV4A7N1_9GAST</name>
<protein>
    <recommendedName>
        <fullName evidence="7">PHD-type domain-containing protein</fullName>
    </recommendedName>
</protein>
<keyword evidence="6" id="KW-1185">Reference proteome</keyword>
<evidence type="ECO:0008006" key="7">
    <source>
        <dbReference type="Google" id="ProtNLM"/>
    </source>
</evidence>
<dbReference type="InterPro" id="IPR011011">
    <property type="entry name" value="Znf_FYVE_PHD"/>
</dbReference>
<dbReference type="AlphaFoldDB" id="A0AAV4A7N1"/>
<evidence type="ECO:0000256" key="4">
    <source>
        <dbReference type="SAM" id="MobiDB-lite"/>
    </source>
</evidence>
<dbReference type="EMBL" id="BLXT01003657">
    <property type="protein sequence ID" value="GFO02862.1"/>
    <property type="molecule type" value="Genomic_DNA"/>
</dbReference>
<feature type="compositionally biased region" description="Polar residues" evidence="4">
    <location>
        <begin position="144"/>
        <end position="153"/>
    </location>
</feature>
<keyword evidence="3" id="KW-0862">Zinc</keyword>
<proteinExistence type="predicted"/>
<dbReference type="Proteomes" id="UP000735302">
    <property type="component" value="Unassembled WGS sequence"/>
</dbReference>
<organism evidence="5 6">
    <name type="scientific">Plakobranchus ocellatus</name>
    <dbReference type="NCBI Taxonomy" id="259542"/>
    <lineage>
        <taxon>Eukaryota</taxon>
        <taxon>Metazoa</taxon>
        <taxon>Spiralia</taxon>
        <taxon>Lophotrochozoa</taxon>
        <taxon>Mollusca</taxon>
        <taxon>Gastropoda</taxon>
        <taxon>Heterobranchia</taxon>
        <taxon>Euthyneura</taxon>
        <taxon>Panpulmonata</taxon>
        <taxon>Sacoglossa</taxon>
        <taxon>Placobranchoidea</taxon>
        <taxon>Plakobranchidae</taxon>
        <taxon>Plakobranchus</taxon>
    </lineage>
</organism>
<dbReference type="SUPFAM" id="SSF57903">
    <property type="entry name" value="FYVE/PHD zinc finger"/>
    <property type="match status" value="1"/>
</dbReference>
<feature type="compositionally biased region" description="Low complexity" evidence="4">
    <location>
        <begin position="132"/>
        <end position="142"/>
    </location>
</feature>
<gene>
    <name evidence="5" type="ORF">PoB_002936700</name>
</gene>
<evidence type="ECO:0000256" key="1">
    <source>
        <dbReference type="ARBA" id="ARBA00022723"/>
    </source>
</evidence>
<keyword evidence="1" id="KW-0479">Metal-binding</keyword>
<dbReference type="Gene3D" id="3.30.40.10">
    <property type="entry name" value="Zinc/RING finger domain, C3HC4 (zinc finger)"/>
    <property type="match status" value="1"/>
</dbReference>
<accession>A0AAV4A7N1</accession>
<sequence length="330" mass="36715">MGEEQFEERIAQLEQFLTFVTADKDFTLVDMTVHRNTNRTHSLNTAPNMTETSPDVTETDTAKTSPDLTETDTGETSPDLTETDTAKTSPDLTETDTGETSPDLTETDTAKTSPDLTETDTGETFPRCFAQTTTNTTETHTTIEGAQTDGTETSVTSFLNVKLHKVKPRGRPRNIQNFTRRNKRHKTDKTNLQATENLPVPSSNAIDQTDPPGSLSDCRQTLAVTEDMTGALCDERLSNHQDSTVSVDTCIVDESVCHACGFEELDRELCVNGRMDWVGCNECARWFHRHCLGSRVRVRTFVCTFCLPAVINQMNSVLQDHMHNVSVLKN</sequence>
<keyword evidence="2" id="KW-0863">Zinc-finger</keyword>
<dbReference type="GO" id="GO:0008270">
    <property type="term" value="F:zinc ion binding"/>
    <property type="evidence" value="ECO:0007669"/>
    <property type="project" value="UniProtKB-KW"/>
</dbReference>
<comment type="caution">
    <text evidence="5">The sequence shown here is derived from an EMBL/GenBank/DDBJ whole genome shotgun (WGS) entry which is preliminary data.</text>
</comment>